<keyword evidence="2" id="KW-1185">Reference proteome</keyword>
<dbReference type="AlphaFoldDB" id="A0A7W7VUM4"/>
<accession>A0A7W7VUM4</accession>
<dbReference type="Proteomes" id="UP000540506">
    <property type="component" value="Unassembled WGS sequence"/>
</dbReference>
<name>A0A7W7VUM4_KITKI</name>
<dbReference type="EMBL" id="JACHJV010000001">
    <property type="protein sequence ID" value="MBB4923491.1"/>
    <property type="molecule type" value="Genomic_DNA"/>
</dbReference>
<evidence type="ECO:0000313" key="2">
    <source>
        <dbReference type="Proteomes" id="UP000540506"/>
    </source>
</evidence>
<gene>
    <name evidence="1" type="ORF">FHR34_002484</name>
</gene>
<comment type="caution">
    <text evidence="1">The sequence shown here is derived from an EMBL/GenBank/DDBJ whole genome shotgun (WGS) entry which is preliminary data.</text>
</comment>
<organism evidence="1 2">
    <name type="scientific">Kitasatospora kifunensis</name>
    <name type="common">Streptomyces kifunensis</name>
    <dbReference type="NCBI Taxonomy" id="58351"/>
    <lineage>
        <taxon>Bacteria</taxon>
        <taxon>Bacillati</taxon>
        <taxon>Actinomycetota</taxon>
        <taxon>Actinomycetes</taxon>
        <taxon>Kitasatosporales</taxon>
        <taxon>Streptomycetaceae</taxon>
        <taxon>Kitasatospora</taxon>
    </lineage>
</organism>
<evidence type="ECO:0000313" key="1">
    <source>
        <dbReference type="EMBL" id="MBB4923491.1"/>
    </source>
</evidence>
<dbReference type="RefSeq" id="WP_184935508.1">
    <property type="nucleotide sequence ID" value="NZ_JACHJV010000001.1"/>
</dbReference>
<protein>
    <submittedName>
        <fullName evidence="1">Uncharacterized protein</fullName>
    </submittedName>
</protein>
<proteinExistence type="predicted"/>
<sequence>MAKALRDAHDQFSAAQKALQLVLDDAAQEKLTVSDDGSIGWPAATTDGDTQNPGYESAFQHKAGAIQQRITAVLNQATEADTAAAAAFAADTGSTASGFNSAPVGGISEAEGQQAAQLLSLGGKASDAQIAQLDQLLKEHSGDPRFTTAFYEKLGPNGFLSSWAAMAQKGGGSATATDIQSQLGIALANATHTDNQPHLSDTWEADLRRAGASHFPLSPGEPVDAQPYGYQILSNILRSGNYDAHFLDPIAEHVTQLTRANPTMWDSVSLHHAYPYQDAGVPAYHDIQFLTANGSGFNPMSGALEALGHSPDASTHYFHDPATLYSTDGTARGSDPSLKYLDVLTATGDQSVLMDVASSTSYQPTTGTASPAETLALGHALEAATTGVPYDATGAALPPHTDAMSAVMSDVVSKFGSGDGPSLLHGNGALFANMNGSLGNMTAAYIGDVQKSVAGGDMSPLPGFGKPAQLDPGATLKLVATLGRDPGAYGAITQAQQAYTTAQIQTVMQHQADHGDLLGEAVQNAVHPGAVVEGVLNSARANEVFQHQQASDAAYNAQIDQHVGWATKVWDLTGGKTLSSIPVVGGTLNSQAEASVQQIANSYHIDTSGAASDQASTLLVLGAGSGRATASAVMAGAIGSSLSPTQVQDLANTAVTAAQNGFSYGGYLFTGGPNGGAATGSKG</sequence>
<reference evidence="1 2" key="1">
    <citation type="submission" date="2020-08" db="EMBL/GenBank/DDBJ databases">
        <title>Sequencing the genomes of 1000 actinobacteria strains.</title>
        <authorList>
            <person name="Klenk H.-P."/>
        </authorList>
    </citation>
    <scope>NUCLEOTIDE SEQUENCE [LARGE SCALE GENOMIC DNA]</scope>
    <source>
        <strain evidence="1 2">DSM 41654</strain>
    </source>
</reference>